<dbReference type="Proteomes" id="UP000000909">
    <property type="component" value="Segment"/>
</dbReference>
<protein>
    <submittedName>
        <fullName evidence="1">Gp149</fullName>
    </submittedName>
</protein>
<proteinExistence type="predicted"/>
<dbReference type="GeneID" id="4239150"/>
<reference evidence="1 2" key="1">
    <citation type="journal article" date="2007" name="Environ. Microbiol.">
        <title>Genomic and structural analysis of Syn9, a cyanophage infecting marine Prochlorococcus and Synechococcus.</title>
        <authorList>
            <person name="Weigele P.R."/>
            <person name="Pope W.H."/>
            <person name="Pedulla M.L."/>
            <person name="Houtz J.M."/>
            <person name="Smith A.L."/>
            <person name="Conway J.F."/>
            <person name="King J."/>
            <person name="Hatfull G.F."/>
            <person name="Lawrence J.G."/>
            <person name="Hendrix R.W."/>
        </authorList>
    </citation>
    <scope>NUCLEOTIDE SEQUENCE</scope>
</reference>
<dbReference type="EMBL" id="DQ149023">
    <property type="protein sequence ID" value="ABA47120.1"/>
    <property type="molecule type" value="Genomic_DNA"/>
</dbReference>
<dbReference type="RefSeq" id="YP_717819.1">
    <property type="nucleotide sequence ID" value="NC_008296.2"/>
</dbReference>
<dbReference type="KEGG" id="vg:4239150"/>
<name>Q0QZ76_BPSYS</name>
<evidence type="ECO:0000313" key="1">
    <source>
        <dbReference type="EMBL" id="ABA47120.1"/>
    </source>
</evidence>
<organism evidence="1 2">
    <name type="scientific">Synechococcus phage syn9</name>
    <dbReference type="NCBI Taxonomy" id="382359"/>
    <lineage>
        <taxon>Viruses</taxon>
        <taxon>Duplodnaviria</taxon>
        <taxon>Heunggongvirae</taxon>
        <taxon>Uroviricota</taxon>
        <taxon>Caudoviricetes</taxon>
        <taxon>Pantevenvirales</taxon>
        <taxon>Kyanoviridae</taxon>
        <taxon>Ormenosvirus</taxon>
        <taxon>Ormenosvirus syn9</taxon>
    </lineage>
</organism>
<dbReference type="OrthoDB" id="24753at10239"/>
<organismHost>
    <name type="scientific">Synechococcus</name>
    <dbReference type="NCBI Taxonomy" id="1129"/>
</organismHost>
<sequence>MISLVCQTTARVWRLWAKALGEKDGRTDREADIVAGIRTFILIAYMVTNAAIVANAVRHWDNHPSVTHPTAPAKDVL</sequence>
<keyword evidence="2" id="KW-1185">Reference proteome</keyword>
<accession>Q0QZ76</accession>
<evidence type="ECO:0000313" key="2">
    <source>
        <dbReference type="Proteomes" id="UP000000909"/>
    </source>
</evidence>